<keyword evidence="2" id="KW-1185">Reference proteome</keyword>
<dbReference type="InterPro" id="IPR035439">
    <property type="entry name" value="UPF0145_dom_sf"/>
</dbReference>
<proteinExistence type="predicted"/>
<dbReference type="KEGG" id="fpp:FPB0191_01182"/>
<gene>
    <name evidence="1" type="ORF">FPB0191_01182</name>
</gene>
<dbReference type="OrthoDB" id="9256044at2"/>
<organism evidence="1 2">
    <name type="scientific">Frischella perrara</name>
    <dbReference type="NCBI Taxonomy" id="1267021"/>
    <lineage>
        <taxon>Bacteria</taxon>
        <taxon>Pseudomonadati</taxon>
        <taxon>Pseudomonadota</taxon>
        <taxon>Gammaproteobacteria</taxon>
        <taxon>Orbales</taxon>
        <taxon>Orbaceae</taxon>
        <taxon>Frischella</taxon>
    </lineage>
</organism>
<protein>
    <recommendedName>
        <fullName evidence="3">Heavy metal-binding domain-containing protein</fullName>
    </recommendedName>
</protein>
<dbReference type="Proteomes" id="UP000030901">
    <property type="component" value="Chromosome"/>
</dbReference>
<evidence type="ECO:0000313" key="1">
    <source>
        <dbReference type="EMBL" id="AJA45006.1"/>
    </source>
</evidence>
<dbReference type="RefSeq" id="WP_039104629.1">
    <property type="nucleotide sequence ID" value="NZ_CP009056.1"/>
</dbReference>
<name>A0A0A7S6Y8_FRIPE</name>
<evidence type="ECO:0000313" key="2">
    <source>
        <dbReference type="Proteomes" id="UP000030901"/>
    </source>
</evidence>
<dbReference type="HOGENOM" id="CLU_180054_0_0_6"/>
<dbReference type="AlphaFoldDB" id="A0A0A7S6Y8"/>
<accession>A0A0A7S6Y8</accession>
<reference evidence="1 2" key="1">
    <citation type="journal article" date="2014" name="Appl. Environ. Microbiol.">
        <title>Gut symbionts from distinct hosts exhibit genotoxic activity via divergent colibactin biosynthetic pathways.</title>
        <authorList>
            <person name="Engel P."/>
            <person name="Vizcaino M.I."/>
            <person name="Crawford J.M."/>
        </authorList>
    </citation>
    <scope>NUCLEOTIDE SEQUENCE [LARGE SCALE GENOMIC DNA]</scope>
    <source>
        <strain evidence="1 2">PEB0191</strain>
    </source>
</reference>
<sequence>MNIITADTLPNNMRIKEIHGIIETTYPIEISKKGFIRGLVERNKNEHQEAYDNFVNSAKELGNGNTIYGVKISTAIGSFSNGTYLYITYYGTIATTEIIE</sequence>
<dbReference type="EMBL" id="CP009056">
    <property type="protein sequence ID" value="AJA45006.1"/>
    <property type="molecule type" value="Genomic_DNA"/>
</dbReference>
<evidence type="ECO:0008006" key="3">
    <source>
        <dbReference type="Google" id="ProtNLM"/>
    </source>
</evidence>
<dbReference type="SUPFAM" id="SSF117782">
    <property type="entry name" value="YbjQ-like"/>
    <property type="match status" value="1"/>
</dbReference>